<organism evidence="2 3">
    <name type="scientific">Sediminibacillus halophilus</name>
    <dbReference type="NCBI Taxonomy" id="482461"/>
    <lineage>
        <taxon>Bacteria</taxon>
        <taxon>Bacillati</taxon>
        <taxon>Bacillota</taxon>
        <taxon>Bacilli</taxon>
        <taxon>Bacillales</taxon>
        <taxon>Bacillaceae</taxon>
        <taxon>Sediminibacillus</taxon>
    </lineage>
</organism>
<dbReference type="Proteomes" id="UP000182347">
    <property type="component" value="Unassembled WGS sequence"/>
</dbReference>
<dbReference type="GO" id="GO:0070813">
    <property type="term" value="P:hydrogen sulfide metabolic process"/>
    <property type="evidence" value="ECO:0007669"/>
    <property type="project" value="TreeGrafter"/>
</dbReference>
<protein>
    <submittedName>
        <fullName evidence="2">Glyoxylase, beta-lactamase superfamily II</fullName>
    </submittedName>
</protein>
<dbReference type="SMART" id="SM00849">
    <property type="entry name" value="Lactamase_B"/>
    <property type="match status" value="1"/>
</dbReference>
<dbReference type="AlphaFoldDB" id="A0A1G9WYQ7"/>
<dbReference type="InterPro" id="IPR036873">
    <property type="entry name" value="Rhodanese-like_dom_sf"/>
</dbReference>
<dbReference type="PROSITE" id="PS50206">
    <property type="entry name" value="RHODANESE_3"/>
    <property type="match status" value="1"/>
</dbReference>
<dbReference type="GO" id="GO:0006749">
    <property type="term" value="P:glutathione metabolic process"/>
    <property type="evidence" value="ECO:0007669"/>
    <property type="project" value="InterPro"/>
</dbReference>
<dbReference type="SMART" id="SM00450">
    <property type="entry name" value="RHOD"/>
    <property type="match status" value="1"/>
</dbReference>
<dbReference type="Gene3D" id="3.60.15.10">
    <property type="entry name" value="Ribonuclease Z/Hydroxyacylglutathione hydrolase-like"/>
    <property type="match status" value="1"/>
</dbReference>
<dbReference type="Pfam" id="PF00581">
    <property type="entry name" value="Rhodanese"/>
    <property type="match status" value="1"/>
</dbReference>
<dbReference type="CDD" id="cd07724">
    <property type="entry name" value="POD-like_MBL-fold"/>
    <property type="match status" value="1"/>
</dbReference>
<gene>
    <name evidence="2" type="ORF">SAMN05216244_3670</name>
</gene>
<dbReference type="OrthoDB" id="9784009at2"/>
<name>A0A1G9WYQ7_9BACI</name>
<dbReference type="Pfam" id="PF00753">
    <property type="entry name" value="Lactamase_B"/>
    <property type="match status" value="1"/>
</dbReference>
<dbReference type="PANTHER" id="PTHR43084">
    <property type="entry name" value="PERSULFIDE DIOXYGENASE ETHE1"/>
    <property type="match status" value="1"/>
</dbReference>
<proteinExistence type="predicted"/>
<dbReference type="InterPro" id="IPR036866">
    <property type="entry name" value="RibonucZ/Hydroxyglut_hydro"/>
</dbReference>
<dbReference type="CDD" id="cd00158">
    <property type="entry name" value="RHOD"/>
    <property type="match status" value="1"/>
</dbReference>
<dbReference type="SUPFAM" id="SSF52821">
    <property type="entry name" value="Rhodanese/Cell cycle control phosphatase"/>
    <property type="match status" value="1"/>
</dbReference>
<sequence length="375" mass="41796">MDPLTVQELASRVLHHEDIFILDIRRQEDYQDWKIEGRNVESINIPLAEIKTAPAETKQWLPQHRPVYIVCYRGISAQTATALLQREGMRNVTYLIGGITGWGEHLEPVKAGALTGGGSIYQFIRLGKGCLSYMIVNDNEAIVIDPSRFTEVYQTFADKHGWTIKHVADTHLHADHLSGGRKLAESAGAVYWFPPEDDEGASFAYNPLEDGMSIALGDNQQAVTILASPGHTLGSTSFLVDDEYLLTGDTLFVQSIGRPDLAGKADEWAKYLHKTLYDRFPSLPQELVVLPTHFSSSEELTDKGKVQSTLQALYTNNQRLNVSPQERFIQLVTENLPPQPNSYQEIRQANLGLVQPEPQQQQEMEAGPNRCAVSG</sequence>
<evidence type="ECO:0000259" key="1">
    <source>
        <dbReference type="PROSITE" id="PS50206"/>
    </source>
</evidence>
<dbReference type="InterPro" id="IPR051682">
    <property type="entry name" value="Mito_Persulfide_Diox"/>
</dbReference>
<dbReference type="EMBL" id="FNHF01000006">
    <property type="protein sequence ID" value="SDM89316.1"/>
    <property type="molecule type" value="Genomic_DNA"/>
</dbReference>
<dbReference type="RefSeq" id="WP_074600676.1">
    <property type="nucleotide sequence ID" value="NZ_FNHF01000006.1"/>
</dbReference>
<keyword evidence="3" id="KW-1185">Reference proteome</keyword>
<feature type="domain" description="Rhodanese" evidence="1">
    <location>
        <begin position="15"/>
        <end position="111"/>
    </location>
</feature>
<dbReference type="STRING" id="482461.SAMN05216244_3670"/>
<dbReference type="PANTHER" id="PTHR43084:SF7">
    <property type="entry name" value="BETA-LACTAMASE DOMAIN PROTEIN"/>
    <property type="match status" value="1"/>
</dbReference>
<evidence type="ECO:0000313" key="3">
    <source>
        <dbReference type="Proteomes" id="UP000182347"/>
    </source>
</evidence>
<dbReference type="GO" id="GO:0050313">
    <property type="term" value="F:sulfur dioxygenase activity"/>
    <property type="evidence" value="ECO:0007669"/>
    <property type="project" value="InterPro"/>
</dbReference>
<dbReference type="InterPro" id="IPR044528">
    <property type="entry name" value="POD-like_MBL-fold"/>
</dbReference>
<accession>A0A1G9WYQ7</accession>
<dbReference type="InterPro" id="IPR001763">
    <property type="entry name" value="Rhodanese-like_dom"/>
</dbReference>
<dbReference type="InterPro" id="IPR001279">
    <property type="entry name" value="Metallo-B-lactamas"/>
</dbReference>
<reference evidence="3" key="1">
    <citation type="submission" date="2016-10" db="EMBL/GenBank/DDBJ databases">
        <authorList>
            <person name="Varghese N."/>
            <person name="Submissions S."/>
        </authorList>
    </citation>
    <scope>NUCLEOTIDE SEQUENCE [LARGE SCALE GENOMIC DNA]</scope>
    <source>
        <strain evidence="3">CGMCC 1.6199</strain>
    </source>
</reference>
<dbReference type="SUPFAM" id="SSF56281">
    <property type="entry name" value="Metallo-hydrolase/oxidoreductase"/>
    <property type="match status" value="1"/>
</dbReference>
<dbReference type="Gene3D" id="3.40.250.10">
    <property type="entry name" value="Rhodanese-like domain"/>
    <property type="match status" value="1"/>
</dbReference>
<evidence type="ECO:0000313" key="2">
    <source>
        <dbReference type="EMBL" id="SDM89316.1"/>
    </source>
</evidence>